<evidence type="ECO:0008006" key="2">
    <source>
        <dbReference type="Google" id="ProtNLM"/>
    </source>
</evidence>
<protein>
    <recommendedName>
        <fullName evidence="2">Tail assembly chaperone</fullName>
    </recommendedName>
</protein>
<dbReference type="EMBL" id="OY288114">
    <property type="protein sequence ID" value="CAJ0861941.1"/>
    <property type="molecule type" value="Genomic_DNA"/>
</dbReference>
<evidence type="ECO:0000313" key="1">
    <source>
        <dbReference type="EMBL" id="CAJ0861941.1"/>
    </source>
</evidence>
<organism evidence="1">
    <name type="scientific">freshwater sediment metagenome</name>
    <dbReference type="NCBI Taxonomy" id="556182"/>
    <lineage>
        <taxon>unclassified sequences</taxon>
        <taxon>metagenomes</taxon>
        <taxon>ecological metagenomes</taxon>
    </lineage>
</organism>
<reference evidence="1" key="1">
    <citation type="submission" date="2023-07" db="EMBL/GenBank/DDBJ databases">
        <authorList>
            <person name="Pelsma A.J. K."/>
        </authorList>
    </citation>
    <scope>NUCLEOTIDE SEQUENCE</scope>
</reference>
<name>A0AA48M1K2_9ZZZZ</name>
<accession>A0AA48M1K2</accession>
<sequence>MALADEITITFDGERITLRPTLRAAMRLERRFDGFDDLIRGVVDQNISVMSALVEETAEYPRNNLGDFLAYDCRKPMAYKVAGLVEPLMALVMSLAGVDLDNLEDVIDSEVEKTPFAEHHTRLFKVATGWLGWAPEDAWNATPGEIKAAYEGRLDMLKAIFGGGEEKSPAITEDAFAAFMRARAK</sequence>
<dbReference type="AlphaFoldDB" id="A0AA48M1K2"/>
<gene>
    <name evidence="1" type="ORF">AMST5_01443</name>
</gene>
<proteinExistence type="predicted"/>